<evidence type="ECO:0000256" key="1">
    <source>
        <dbReference type="SAM" id="Phobius"/>
    </source>
</evidence>
<evidence type="ECO:0000313" key="3">
    <source>
        <dbReference type="Proteomes" id="UP000646426"/>
    </source>
</evidence>
<evidence type="ECO:0000313" key="2">
    <source>
        <dbReference type="EMBL" id="GHA76936.1"/>
    </source>
</evidence>
<reference evidence="2" key="1">
    <citation type="journal article" date="2014" name="Int. J. Syst. Evol. Microbiol.">
        <title>Complete genome sequence of Corynebacterium casei LMG S-19264T (=DSM 44701T), isolated from a smear-ripened cheese.</title>
        <authorList>
            <consortium name="US DOE Joint Genome Institute (JGI-PGF)"/>
            <person name="Walter F."/>
            <person name="Albersmeier A."/>
            <person name="Kalinowski J."/>
            <person name="Ruckert C."/>
        </authorList>
    </citation>
    <scope>NUCLEOTIDE SEQUENCE</scope>
    <source>
        <strain evidence="2">KCTC 23077</strain>
    </source>
</reference>
<keyword evidence="1" id="KW-1133">Transmembrane helix</keyword>
<keyword evidence="1" id="KW-0812">Transmembrane</keyword>
<dbReference type="Proteomes" id="UP000646426">
    <property type="component" value="Unassembled WGS sequence"/>
</dbReference>
<protein>
    <recommendedName>
        <fullName evidence="4">DUF1700 domain-containing protein</fullName>
    </recommendedName>
</protein>
<dbReference type="EMBL" id="BMYD01000001">
    <property type="protein sequence ID" value="GHA76936.1"/>
    <property type="molecule type" value="Genomic_DNA"/>
</dbReference>
<dbReference type="AlphaFoldDB" id="A0A918SX84"/>
<keyword evidence="3" id="KW-1185">Reference proteome</keyword>
<comment type="caution">
    <text evidence="2">The sequence shown here is derived from an EMBL/GenBank/DDBJ whole genome shotgun (WGS) entry which is preliminary data.</text>
</comment>
<dbReference type="RefSeq" id="WP_189454387.1">
    <property type="nucleotide sequence ID" value="NZ_BMYD01000001.1"/>
</dbReference>
<dbReference type="Pfam" id="PF22564">
    <property type="entry name" value="HAAS"/>
    <property type="match status" value="1"/>
</dbReference>
<feature type="transmembrane region" description="Helical" evidence="1">
    <location>
        <begin position="152"/>
        <end position="172"/>
    </location>
</feature>
<reference evidence="2" key="2">
    <citation type="submission" date="2020-09" db="EMBL/GenBank/DDBJ databases">
        <authorList>
            <person name="Sun Q."/>
            <person name="Kim S."/>
        </authorList>
    </citation>
    <scope>NUCLEOTIDE SEQUENCE</scope>
    <source>
        <strain evidence="2">KCTC 23077</strain>
    </source>
</reference>
<evidence type="ECO:0008006" key="4">
    <source>
        <dbReference type="Google" id="ProtNLM"/>
    </source>
</evidence>
<sequence length="194" mass="20964">MSTKDRDNLDGWLRRLEWALSSLPNTERADIVREARSHLEERGASGVEDADALRAMGSPEDYARGFLDDYELARALGEGTATGLMAAVGQRTHRSAIAFGAFVGVLLLGLLGAGVLLTALMHFIDPTHWGLWASNRMLLLGQLDDPADARELLGAAIYPFAAVVVAICWVAGRLTLIRALKALAVQPSSSRRRA</sequence>
<name>A0A918SX84_9GAMM</name>
<organism evidence="2 3">
    <name type="scientific">Cognatilysobacter bugurensis</name>
    <dbReference type="NCBI Taxonomy" id="543356"/>
    <lineage>
        <taxon>Bacteria</taxon>
        <taxon>Pseudomonadati</taxon>
        <taxon>Pseudomonadota</taxon>
        <taxon>Gammaproteobacteria</taxon>
        <taxon>Lysobacterales</taxon>
        <taxon>Lysobacteraceae</taxon>
        <taxon>Cognatilysobacter</taxon>
    </lineage>
</organism>
<accession>A0A918SX84</accession>
<keyword evidence="1" id="KW-0472">Membrane</keyword>
<proteinExistence type="predicted"/>
<gene>
    <name evidence="2" type="ORF">GCM10007067_12800</name>
</gene>
<feature type="transmembrane region" description="Helical" evidence="1">
    <location>
        <begin position="97"/>
        <end position="124"/>
    </location>
</feature>